<dbReference type="AlphaFoldDB" id="A0AA38GZE9"/>
<feature type="non-terminal residue" evidence="5">
    <location>
        <position position="133"/>
    </location>
</feature>
<evidence type="ECO:0000259" key="4">
    <source>
        <dbReference type="Pfam" id="PF25455"/>
    </source>
</evidence>
<keyword evidence="2" id="KW-0809">Transit peptide</keyword>
<evidence type="ECO:0000256" key="1">
    <source>
        <dbReference type="ARBA" id="ARBA00004173"/>
    </source>
</evidence>
<dbReference type="GO" id="GO:0005759">
    <property type="term" value="C:mitochondrial matrix"/>
    <property type="evidence" value="ECO:0007669"/>
    <property type="project" value="TreeGrafter"/>
</dbReference>
<dbReference type="PANTHER" id="PTHR22602">
    <property type="entry name" value="TRANSFERASE CAF17, MITOCHONDRIAL-RELATED"/>
    <property type="match status" value="1"/>
</dbReference>
<evidence type="ECO:0000256" key="2">
    <source>
        <dbReference type="ARBA" id="ARBA00022946"/>
    </source>
</evidence>
<dbReference type="PANTHER" id="PTHR22602:SF0">
    <property type="entry name" value="TRANSFERASE CAF17, MITOCHONDRIAL-RELATED"/>
    <property type="match status" value="1"/>
</dbReference>
<proteinExistence type="predicted"/>
<keyword evidence="3" id="KW-0496">Mitochondrion</keyword>
<sequence length="133" mass="14651">EAIPLEYNLAGLNAISFEKGCYVGQELVARTHHRGVIRKRILPVNFRLENGEEVQQEVAPKSEVINSDSGKAIGIATTVLGSRGLALLRLESALKSSAHLNVKGLENVQVKVLRPKWWPSEWAQEEEQQAAVA</sequence>
<comment type="subcellular location">
    <subcellularLocation>
        <location evidence="1">Mitochondrion</location>
    </subcellularLocation>
</comment>
<feature type="domain" description="CAF17 C-terminal" evidence="4">
    <location>
        <begin position="38"/>
        <end position="119"/>
    </location>
</feature>
<dbReference type="EMBL" id="JAHRHJ020000001">
    <property type="protein sequence ID" value="KAH9331451.1"/>
    <property type="molecule type" value="Genomic_DNA"/>
</dbReference>
<reference evidence="5 6" key="1">
    <citation type="journal article" date="2021" name="Nat. Plants">
        <title>The Taxus genome provides insights into paclitaxel biosynthesis.</title>
        <authorList>
            <person name="Xiong X."/>
            <person name="Gou J."/>
            <person name="Liao Q."/>
            <person name="Li Y."/>
            <person name="Zhou Q."/>
            <person name="Bi G."/>
            <person name="Li C."/>
            <person name="Du R."/>
            <person name="Wang X."/>
            <person name="Sun T."/>
            <person name="Guo L."/>
            <person name="Liang H."/>
            <person name="Lu P."/>
            <person name="Wu Y."/>
            <person name="Zhang Z."/>
            <person name="Ro D.K."/>
            <person name="Shang Y."/>
            <person name="Huang S."/>
            <person name="Yan J."/>
        </authorList>
    </citation>
    <scope>NUCLEOTIDE SEQUENCE [LARGE SCALE GENOMIC DNA]</scope>
    <source>
        <strain evidence="5">Ta-2019</strain>
    </source>
</reference>
<dbReference type="Pfam" id="PF25455">
    <property type="entry name" value="Beta-barrel_CAF17_C"/>
    <property type="match status" value="1"/>
</dbReference>
<dbReference type="Gene3D" id="2.40.30.160">
    <property type="match status" value="1"/>
</dbReference>
<gene>
    <name evidence="5" type="ORF">KI387_003559</name>
</gene>
<dbReference type="NCBIfam" id="TIGR03317">
    <property type="entry name" value="ygfZ_signature"/>
    <property type="match status" value="1"/>
</dbReference>
<dbReference type="GO" id="GO:0016226">
    <property type="term" value="P:iron-sulfur cluster assembly"/>
    <property type="evidence" value="ECO:0007669"/>
    <property type="project" value="TreeGrafter"/>
</dbReference>
<keyword evidence="6" id="KW-1185">Reference proteome</keyword>
<evidence type="ECO:0000313" key="5">
    <source>
        <dbReference type="EMBL" id="KAH9331451.1"/>
    </source>
</evidence>
<dbReference type="SUPFAM" id="SSF103025">
    <property type="entry name" value="Folate-binding domain"/>
    <property type="match status" value="1"/>
</dbReference>
<name>A0AA38GZE9_TAXCH</name>
<dbReference type="InterPro" id="IPR045179">
    <property type="entry name" value="YgfZ/GcvT"/>
</dbReference>
<evidence type="ECO:0000313" key="6">
    <source>
        <dbReference type="Proteomes" id="UP000824469"/>
    </source>
</evidence>
<dbReference type="OMA" id="PSEWAQE"/>
<evidence type="ECO:0000256" key="3">
    <source>
        <dbReference type="ARBA" id="ARBA00023128"/>
    </source>
</evidence>
<comment type="caution">
    <text evidence="5">The sequence shown here is derived from an EMBL/GenBank/DDBJ whole genome shotgun (WGS) entry which is preliminary data.</text>
</comment>
<protein>
    <recommendedName>
        <fullName evidence="4">CAF17 C-terminal domain-containing protein</fullName>
    </recommendedName>
</protein>
<accession>A0AA38GZE9</accession>
<dbReference type="InterPro" id="IPR017703">
    <property type="entry name" value="YgfZ/GCV_T_CS"/>
</dbReference>
<dbReference type="InterPro" id="IPR057460">
    <property type="entry name" value="CAF17_C"/>
</dbReference>
<organism evidence="5 6">
    <name type="scientific">Taxus chinensis</name>
    <name type="common">Chinese yew</name>
    <name type="synonym">Taxus wallichiana var. chinensis</name>
    <dbReference type="NCBI Taxonomy" id="29808"/>
    <lineage>
        <taxon>Eukaryota</taxon>
        <taxon>Viridiplantae</taxon>
        <taxon>Streptophyta</taxon>
        <taxon>Embryophyta</taxon>
        <taxon>Tracheophyta</taxon>
        <taxon>Spermatophyta</taxon>
        <taxon>Pinopsida</taxon>
        <taxon>Pinidae</taxon>
        <taxon>Conifers II</taxon>
        <taxon>Cupressales</taxon>
        <taxon>Taxaceae</taxon>
        <taxon>Taxus</taxon>
    </lineage>
</organism>
<dbReference type="Proteomes" id="UP000824469">
    <property type="component" value="Unassembled WGS sequence"/>
</dbReference>